<dbReference type="OrthoDB" id="31005at2759"/>
<dbReference type="SUPFAM" id="SSF74784">
    <property type="entry name" value="Translin"/>
    <property type="match status" value="1"/>
</dbReference>
<dbReference type="InterPro" id="IPR002848">
    <property type="entry name" value="Translin_fam"/>
</dbReference>
<dbReference type="PANTHER" id="PTHR10741">
    <property type="entry name" value="TRANSLIN AND TRANSLIN ASSOCIATED PROTEIN X"/>
    <property type="match status" value="1"/>
</dbReference>
<dbReference type="Gene3D" id="1.20.58.200">
    <property type="entry name" value="Translin, domain 2"/>
    <property type="match status" value="1"/>
</dbReference>
<reference evidence="7 8" key="1">
    <citation type="submission" date="2019-02" db="EMBL/GenBank/DDBJ databases">
        <title>Genome sequencing of the rare red list fungi Dentipellis fragilis.</title>
        <authorList>
            <person name="Buettner E."/>
            <person name="Kellner H."/>
        </authorList>
    </citation>
    <scope>NUCLEOTIDE SEQUENCE [LARGE SCALE GENOMIC DNA]</scope>
    <source>
        <strain evidence="7 8">DSM 105465</strain>
    </source>
</reference>
<evidence type="ECO:0000256" key="6">
    <source>
        <dbReference type="SAM" id="MobiDB-lite"/>
    </source>
</evidence>
<dbReference type="STRING" id="205917.A0A4Y9XQZ5"/>
<evidence type="ECO:0000256" key="3">
    <source>
        <dbReference type="ARBA" id="ARBA00005902"/>
    </source>
</evidence>
<dbReference type="InterPro" id="IPR036081">
    <property type="entry name" value="Translin_sf"/>
</dbReference>
<dbReference type="AlphaFoldDB" id="A0A4Y9XQZ5"/>
<evidence type="ECO:0000256" key="1">
    <source>
        <dbReference type="ARBA" id="ARBA00004123"/>
    </source>
</evidence>
<feature type="region of interest" description="Disordered" evidence="6">
    <location>
        <begin position="32"/>
        <end position="101"/>
    </location>
</feature>
<comment type="similarity">
    <text evidence="3">Belongs to the translin family.</text>
</comment>
<dbReference type="Gene3D" id="1.20.58.190">
    <property type="entry name" value="Translin, domain 1"/>
    <property type="match status" value="2"/>
</dbReference>
<dbReference type="Proteomes" id="UP000298327">
    <property type="component" value="Unassembled WGS sequence"/>
</dbReference>
<keyword evidence="5" id="KW-0539">Nucleus</keyword>
<name>A0A4Y9XQZ5_9AGAM</name>
<evidence type="ECO:0008006" key="9">
    <source>
        <dbReference type="Google" id="ProtNLM"/>
    </source>
</evidence>
<evidence type="ECO:0000256" key="5">
    <source>
        <dbReference type="ARBA" id="ARBA00023242"/>
    </source>
</evidence>
<evidence type="ECO:0000256" key="4">
    <source>
        <dbReference type="ARBA" id="ARBA00022490"/>
    </source>
</evidence>
<gene>
    <name evidence="7" type="ORF">EVG20_g11234</name>
</gene>
<proteinExistence type="inferred from homology"/>
<dbReference type="InterPro" id="IPR016069">
    <property type="entry name" value="Translin_C"/>
</dbReference>
<dbReference type="EMBL" id="SEOQ01001650">
    <property type="protein sequence ID" value="TFY50959.1"/>
    <property type="molecule type" value="Genomic_DNA"/>
</dbReference>
<protein>
    <recommendedName>
        <fullName evidence="9">Translin</fullName>
    </recommendedName>
</protein>
<organism evidence="7 8">
    <name type="scientific">Dentipellis fragilis</name>
    <dbReference type="NCBI Taxonomy" id="205917"/>
    <lineage>
        <taxon>Eukaryota</taxon>
        <taxon>Fungi</taxon>
        <taxon>Dikarya</taxon>
        <taxon>Basidiomycota</taxon>
        <taxon>Agaricomycotina</taxon>
        <taxon>Agaricomycetes</taxon>
        <taxon>Russulales</taxon>
        <taxon>Hericiaceae</taxon>
        <taxon>Dentipellis</taxon>
    </lineage>
</organism>
<evidence type="ECO:0000313" key="7">
    <source>
        <dbReference type="EMBL" id="TFY50959.1"/>
    </source>
</evidence>
<accession>A0A4Y9XQZ5</accession>
<dbReference type="InterPro" id="IPR016068">
    <property type="entry name" value="Translin_N"/>
</dbReference>
<dbReference type="GO" id="GO:0005737">
    <property type="term" value="C:cytoplasm"/>
    <property type="evidence" value="ECO:0007669"/>
    <property type="project" value="UniProtKB-SubCell"/>
</dbReference>
<keyword evidence="4" id="KW-0963">Cytoplasm</keyword>
<dbReference type="GO" id="GO:0043565">
    <property type="term" value="F:sequence-specific DNA binding"/>
    <property type="evidence" value="ECO:0007669"/>
    <property type="project" value="InterPro"/>
</dbReference>
<dbReference type="CDD" id="cd14820">
    <property type="entry name" value="TRAX"/>
    <property type="match status" value="1"/>
</dbReference>
<evidence type="ECO:0000256" key="2">
    <source>
        <dbReference type="ARBA" id="ARBA00004496"/>
    </source>
</evidence>
<dbReference type="Pfam" id="PF01997">
    <property type="entry name" value="Translin"/>
    <property type="match status" value="1"/>
</dbReference>
<evidence type="ECO:0000313" key="8">
    <source>
        <dbReference type="Proteomes" id="UP000298327"/>
    </source>
</evidence>
<comment type="subcellular location">
    <subcellularLocation>
        <location evidence="2">Cytoplasm</location>
    </subcellularLocation>
    <subcellularLocation>
        <location evidence="1">Nucleus</location>
    </subcellularLocation>
</comment>
<comment type="caution">
    <text evidence="7">The sequence shown here is derived from an EMBL/GenBank/DDBJ whole genome shotgun (WGS) entry which is preliminary data.</text>
</comment>
<feature type="compositionally biased region" description="Basic residues" evidence="6">
    <location>
        <begin position="65"/>
        <end position="85"/>
    </location>
</feature>
<dbReference type="GO" id="GO:0005634">
    <property type="term" value="C:nucleus"/>
    <property type="evidence" value="ECO:0007669"/>
    <property type="project" value="UniProtKB-SubCell"/>
</dbReference>
<keyword evidence="8" id="KW-1185">Reference proteome</keyword>
<sequence length="314" mass="34910">MASDAAPITSLFDAFRADLDDHNDRRERLIKVRQPLLPRTPRRTSAGQPRCDDRVQTRYLPPPPHHQRKHGRLRRPRDPRRRRGQQKAARDPGPLQGHAPELAGDRFWHYQQNVSPGLQEYIEALSFAHYLEHRSLITYAAVQRSLSDDVGGPYFPLPVSDYLLGLSDLTGELMRFAISAIAKRGGRSKASEVCAFVRGCKADFEIFTPHIRDLSKKQRVTSQSLQKIEEGASFCPPASDPAPCPSPAAACAIPVVLIRRLPLTAAYAIAVRTSEYDLPPDLLDDLVSRHVSGYGLDEGDSGRGLGAQTAPRER</sequence>